<protein>
    <submittedName>
        <fullName evidence="2">Uncharacterized protein</fullName>
    </submittedName>
</protein>
<dbReference type="Proteomes" id="UP000251891">
    <property type="component" value="Unassembled WGS sequence"/>
</dbReference>
<evidence type="ECO:0000256" key="1">
    <source>
        <dbReference type="SAM" id="MobiDB-lite"/>
    </source>
</evidence>
<dbReference type="EMBL" id="QLYX01000017">
    <property type="protein sequence ID" value="RAY11733.1"/>
    <property type="molecule type" value="Genomic_DNA"/>
</dbReference>
<comment type="caution">
    <text evidence="2">The sequence shown here is derived from an EMBL/GenBank/DDBJ whole genome shotgun (WGS) entry which is preliminary data.</text>
</comment>
<sequence length="493" mass="52960">MAYLVQPGTGRRVYRLAVARRIVDGALAHRPRGTYAKTRTRVLRRAMDPPRRLRIGLGPWLRALPGRLPDPTLTQVLDGLDPAARAAYVLRRIERTPRYAVRDQLVALGVPDPQPALDAAEAADLPDPATVELVPGRPVRRRSPLPLAAAALLTAALLAALVATETGGPTGSAAERGVRVTAAAPDDWRRGDRKLDAWPARGDLVHDQAVVDRALAAWRPSGRPQLLYAGRLDGVPTVLLRDGDRVARFAGTNARPSVRPISAAEPNSPFALGRGRYLVAPWTTQVRTARGTAVPVQGGVAGPVHAAAGCGAVLELRSSDRADAVADLSDGARPTPVTYRSGGGAPEVGPAGLRQWERLACGAGREPGREITTAEAWRFWTGALPDRGDRAAEWVCARYRYASGGSTARATLLENGRRHATGDCGDRSDAALSGTWWRSPARRWFYLAAASPGKEPRARGPLVGVRFERGLLRATGPRPRRRPHEKVVLSYAR</sequence>
<organism evidence="2 3">
    <name type="scientific">Actinomadura craniellae</name>
    <dbReference type="NCBI Taxonomy" id="2231787"/>
    <lineage>
        <taxon>Bacteria</taxon>
        <taxon>Bacillati</taxon>
        <taxon>Actinomycetota</taxon>
        <taxon>Actinomycetes</taxon>
        <taxon>Streptosporangiales</taxon>
        <taxon>Thermomonosporaceae</taxon>
        <taxon>Actinomadura</taxon>
    </lineage>
</organism>
<keyword evidence="3" id="KW-1185">Reference proteome</keyword>
<proteinExistence type="predicted"/>
<reference evidence="2 3" key="1">
    <citation type="submission" date="2018-06" db="EMBL/GenBank/DDBJ databases">
        <title>Actinomadura craniellae sp. nov. isolated from marine sponge Craniella sp.</title>
        <authorList>
            <person name="Li L."/>
            <person name="Xu Q.H."/>
            <person name="Lin H.W."/>
            <person name="Lu Y.H."/>
        </authorList>
    </citation>
    <scope>NUCLEOTIDE SEQUENCE [LARGE SCALE GENOMIC DNA]</scope>
    <source>
        <strain evidence="2 3">LHW63021</strain>
    </source>
</reference>
<accession>A0A365H0K8</accession>
<name>A0A365H0K8_9ACTN</name>
<feature type="region of interest" description="Disordered" evidence="1">
    <location>
        <begin position="474"/>
        <end position="493"/>
    </location>
</feature>
<dbReference type="AlphaFoldDB" id="A0A365H0K8"/>
<gene>
    <name evidence="2" type="ORF">DPM19_29425</name>
</gene>
<evidence type="ECO:0000313" key="2">
    <source>
        <dbReference type="EMBL" id="RAY11733.1"/>
    </source>
</evidence>
<evidence type="ECO:0000313" key="3">
    <source>
        <dbReference type="Proteomes" id="UP000251891"/>
    </source>
</evidence>